<evidence type="ECO:0000259" key="6">
    <source>
        <dbReference type="PROSITE" id="PS50066"/>
    </source>
</evidence>
<dbReference type="PANTHER" id="PTHR48019">
    <property type="entry name" value="SERUM RESPONSE FACTOR HOMOLOG"/>
    <property type="match status" value="1"/>
</dbReference>
<evidence type="ECO:0000256" key="4">
    <source>
        <dbReference type="ARBA" id="ARBA00023163"/>
    </source>
</evidence>
<dbReference type="Pfam" id="PF00319">
    <property type="entry name" value="SRF-TF"/>
    <property type="match status" value="1"/>
</dbReference>
<keyword evidence="2" id="KW-0805">Transcription regulation</keyword>
<accession>A0AAN8VXN7</accession>
<proteinExistence type="predicted"/>
<feature type="domain" description="MADS-box" evidence="6">
    <location>
        <begin position="1"/>
        <end position="61"/>
    </location>
</feature>
<dbReference type="GO" id="GO:0003677">
    <property type="term" value="F:DNA binding"/>
    <property type="evidence" value="ECO:0007669"/>
    <property type="project" value="UniProtKB-KW"/>
</dbReference>
<evidence type="ECO:0000256" key="5">
    <source>
        <dbReference type="ARBA" id="ARBA00023242"/>
    </source>
</evidence>
<dbReference type="Proteomes" id="UP001370490">
    <property type="component" value="Unassembled WGS sequence"/>
</dbReference>
<dbReference type="InterPro" id="IPR036879">
    <property type="entry name" value="TF_MADSbox_sf"/>
</dbReference>
<dbReference type="PRINTS" id="PR00404">
    <property type="entry name" value="MADSDOMAIN"/>
</dbReference>
<dbReference type="Gene3D" id="3.40.1810.10">
    <property type="entry name" value="Transcription factor, MADS-box"/>
    <property type="match status" value="1"/>
</dbReference>
<keyword evidence="8" id="KW-1185">Reference proteome</keyword>
<reference evidence="7 8" key="1">
    <citation type="submission" date="2023-12" db="EMBL/GenBank/DDBJ databases">
        <title>A high-quality genome assembly for Dillenia turbinata (Dilleniales).</title>
        <authorList>
            <person name="Chanderbali A."/>
        </authorList>
    </citation>
    <scope>NUCLEOTIDE SEQUENCE [LARGE SCALE GENOMIC DNA]</scope>
    <source>
        <strain evidence="7">LSX21</strain>
        <tissue evidence="7">Leaf</tissue>
    </source>
</reference>
<evidence type="ECO:0000313" key="7">
    <source>
        <dbReference type="EMBL" id="KAK6936088.1"/>
    </source>
</evidence>
<dbReference type="GO" id="GO:0005634">
    <property type="term" value="C:nucleus"/>
    <property type="evidence" value="ECO:0007669"/>
    <property type="project" value="UniProtKB-SubCell"/>
</dbReference>
<evidence type="ECO:0000256" key="2">
    <source>
        <dbReference type="ARBA" id="ARBA00023015"/>
    </source>
</evidence>
<dbReference type="EMBL" id="JBAMMX010000007">
    <property type="protein sequence ID" value="KAK6936088.1"/>
    <property type="molecule type" value="Genomic_DNA"/>
</dbReference>
<gene>
    <name evidence="7" type="ORF">RJ641_033118</name>
</gene>
<dbReference type="GO" id="GO:0046983">
    <property type="term" value="F:protein dimerization activity"/>
    <property type="evidence" value="ECO:0007669"/>
    <property type="project" value="InterPro"/>
</dbReference>
<evidence type="ECO:0000256" key="3">
    <source>
        <dbReference type="ARBA" id="ARBA00023125"/>
    </source>
</evidence>
<dbReference type="PROSITE" id="PS50066">
    <property type="entry name" value="MADS_BOX_2"/>
    <property type="match status" value="1"/>
</dbReference>
<evidence type="ECO:0000313" key="8">
    <source>
        <dbReference type="Proteomes" id="UP001370490"/>
    </source>
</evidence>
<dbReference type="InterPro" id="IPR050142">
    <property type="entry name" value="MADS-box/MEF2_TF"/>
</dbReference>
<dbReference type="SUPFAM" id="SSF55455">
    <property type="entry name" value="SRF-like"/>
    <property type="match status" value="1"/>
</dbReference>
<dbReference type="SMART" id="SM00432">
    <property type="entry name" value="MADS"/>
    <property type="match status" value="1"/>
</dbReference>
<organism evidence="7 8">
    <name type="scientific">Dillenia turbinata</name>
    <dbReference type="NCBI Taxonomy" id="194707"/>
    <lineage>
        <taxon>Eukaryota</taxon>
        <taxon>Viridiplantae</taxon>
        <taxon>Streptophyta</taxon>
        <taxon>Embryophyta</taxon>
        <taxon>Tracheophyta</taxon>
        <taxon>Spermatophyta</taxon>
        <taxon>Magnoliopsida</taxon>
        <taxon>eudicotyledons</taxon>
        <taxon>Gunneridae</taxon>
        <taxon>Pentapetalae</taxon>
        <taxon>Dilleniales</taxon>
        <taxon>Dilleniaceae</taxon>
        <taxon>Dillenia</taxon>
    </lineage>
</organism>
<keyword evidence="3" id="KW-0238">DNA-binding</keyword>
<sequence>MGRGKIKLKRIENKSSRQVTFSKYENSLIKKVCEQSILCKVDVAVLIFSNYSKSYDFYSSDSVPPVEGIREASSNSRLCGPKIASAVHNKAGDFLFGVKGDQVQPSCKELPCLYCSLHGFAIECIRAKCMLLERESIDGDAEYFNLSLLAWQPSPLAGDTAVFGSVLDTALWVGSVSLNRTSDTAREFLLLQLVKILLSRFCPKPGDCKLLKVHKTDHQYSCSSSDLKLQDYRRKLSVVTYAVPETAATIVIAATVVGAAATALVKRIQASQETEQTPLKACEDCGGSAKLERRACSEDFIILAKSQAQEMIENLFVTILFPSVVSNWRMPVLDNSWLDKTTTGYIHSSVGNLLAESNPDSSMIGEPEWYACGY</sequence>
<protein>
    <submittedName>
        <fullName evidence="7">Transcription factor, MADS-box</fullName>
    </submittedName>
</protein>
<evidence type="ECO:0000256" key="1">
    <source>
        <dbReference type="ARBA" id="ARBA00004123"/>
    </source>
</evidence>
<keyword evidence="5" id="KW-0539">Nucleus</keyword>
<dbReference type="InterPro" id="IPR002100">
    <property type="entry name" value="TF_MADSbox"/>
</dbReference>
<dbReference type="AlphaFoldDB" id="A0AAN8VXN7"/>
<comment type="caution">
    <text evidence="7">The sequence shown here is derived from an EMBL/GenBank/DDBJ whole genome shotgun (WGS) entry which is preliminary data.</text>
</comment>
<name>A0AAN8VXN7_9MAGN</name>
<comment type="subcellular location">
    <subcellularLocation>
        <location evidence="1">Nucleus</location>
    </subcellularLocation>
</comment>
<keyword evidence="4" id="KW-0804">Transcription</keyword>